<gene>
    <name evidence="1" type="ORF">GPUH_LOCUS13564</name>
</gene>
<name>A0A183DXX3_9BILA</name>
<sequence>MAISAAGFSFRENGISDETIHTEIKTHLEGANTDGWELVRNEENSKVLRRLRDGSGLYEFRCSGSYE</sequence>
<dbReference type="Gene3D" id="3.30.530.20">
    <property type="match status" value="1"/>
</dbReference>
<proteinExistence type="predicted"/>
<accession>A0A183DXX3</accession>
<dbReference type="EMBL" id="UYRT01080338">
    <property type="protein sequence ID" value="VDN22542.1"/>
    <property type="molecule type" value="Genomic_DNA"/>
</dbReference>
<reference evidence="3" key="1">
    <citation type="submission" date="2016-06" db="UniProtKB">
        <authorList>
            <consortium name="WormBaseParasite"/>
        </authorList>
    </citation>
    <scope>IDENTIFICATION</scope>
</reference>
<dbReference type="WBParaSite" id="GPUH_0001357901-mRNA-1">
    <property type="protein sequence ID" value="GPUH_0001357901-mRNA-1"/>
    <property type="gene ID" value="GPUH_0001357901"/>
</dbReference>
<protein>
    <submittedName>
        <fullName evidence="3">DUF4177 domain-containing protein</fullName>
    </submittedName>
</protein>
<dbReference type="OrthoDB" id="10369739at2759"/>
<evidence type="ECO:0000313" key="2">
    <source>
        <dbReference type="Proteomes" id="UP000271098"/>
    </source>
</evidence>
<evidence type="ECO:0000313" key="1">
    <source>
        <dbReference type="EMBL" id="VDN22542.1"/>
    </source>
</evidence>
<dbReference type="Proteomes" id="UP000271098">
    <property type="component" value="Unassembled WGS sequence"/>
</dbReference>
<reference evidence="1 2" key="2">
    <citation type="submission" date="2018-11" db="EMBL/GenBank/DDBJ databases">
        <authorList>
            <consortium name="Pathogen Informatics"/>
        </authorList>
    </citation>
    <scope>NUCLEOTIDE SEQUENCE [LARGE SCALE GENOMIC DNA]</scope>
</reference>
<evidence type="ECO:0000313" key="3">
    <source>
        <dbReference type="WBParaSite" id="GPUH_0001357901-mRNA-1"/>
    </source>
</evidence>
<dbReference type="AlphaFoldDB" id="A0A183DXX3"/>
<organism evidence="3">
    <name type="scientific">Gongylonema pulchrum</name>
    <dbReference type="NCBI Taxonomy" id="637853"/>
    <lineage>
        <taxon>Eukaryota</taxon>
        <taxon>Metazoa</taxon>
        <taxon>Ecdysozoa</taxon>
        <taxon>Nematoda</taxon>
        <taxon>Chromadorea</taxon>
        <taxon>Rhabditida</taxon>
        <taxon>Spirurina</taxon>
        <taxon>Spiruromorpha</taxon>
        <taxon>Spiruroidea</taxon>
        <taxon>Gongylonematidae</taxon>
        <taxon>Gongylonema</taxon>
    </lineage>
</organism>
<dbReference type="InterPro" id="IPR023393">
    <property type="entry name" value="START-like_dom_sf"/>
</dbReference>
<keyword evidence="2" id="KW-1185">Reference proteome</keyword>